<feature type="domain" description="AD" evidence="1">
    <location>
        <begin position="79"/>
        <end position="174"/>
    </location>
</feature>
<name>A0A1B0CTY5_LUTLO</name>
<dbReference type="EMBL" id="GITU01004038">
    <property type="protein sequence ID" value="MBC1172741.1"/>
    <property type="molecule type" value="Transcribed_RNA"/>
</dbReference>
<dbReference type="CTD" id="407986"/>
<dbReference type="InterPro" id="IPR047574">
    <property type="entry name" value="AD"/>
</dbReference>
<dbReference type="GeneID" id="129788893"/>
<dbReference type="EMBL" id="AJWK01028171">
    <property type="status" value="NOT_ANNOTATED_CDS"/>
    <property type="molecule type" value="Genomic_DNA"/>
</dbReference>
<keyword evidence="4" id="KW-1185">Reference proteome</keyword>
<dbReference type="VEuPathDB" id="VectorBase:LLONM1_008552"/>
<dbReference type="VEuPathDB" id="VectorBase:LLOJ008336"/>
<dbReference type="Pfam" id="PF09793">
    <property type="entry name" value="AD"/>
    <property type="match status" value="1"/>
</dbReference>
<dbReference type="OrthoDB" id="1057137at2759"/>
<dbReference type="InterPro" id="IPR039683">
    <property type="entry name" value="Lsm12-like"/>
</dbReference>
<reference evidence="2" key="2">
    <citation type="journal article" date="2020" name="BMC">
        <title>Leishmania infection induces a limited differential gene expression in the sand fly midgut.</title>
        <authorList>
            <person name="Coutinho-Abreu I.V."/>
            <person name="Serafim T.D."/>
            <person name="Meneses C."/>
            <person name="Kamhawi S."/>
            <person name="Oliveira F."/>
            <person name="Valenzuela J.G."/>
        </authorList>
    </citation>
    <scope>NUCLEOTIDE SEQUENCE</scope>
    <source>
        <strain evidence="2">Jacobina</strain>
        <tissue evidence="2">Midgut</tissue>
    </source>
</reference>
<sequence length="191" mass="20647">MAAVNDCFSIGSTVVCTTCFHQNIEGEVLAFDQSTKILILKCPPISGAVKQHDVFMVNLNLCGDVQVKKEVSTKPDPPQSLNLQRLTTRLRNTLEQKRRLVTALAAGVSPDGQKLFIAISKTIDQVTWSGPNIVVFNDVTISPPYKVDNVAGNPDSKQLTYVKKIVEKYLTDSAATSSATNNQGIPAVSAN</sequence>
<evidence type="ECO:0000313" key="4">
    <source>
        <dbReference type="Proteomes" id="UP000092461"/>
    </source>
</evidence>
<accession>A0A1B0CTY5</accession>
<evidence type="ECO:0000313" key="2">
    <source>
        <dbReference type="EMBL" id="MBC1172741.1"/>
    </source>
</evidence>
<evidence type="ECO:0000313" key="3">
    <source>
        <dbReference type="EnsemblMetazoa" id="LLOJ008336-PA"/>
    </source>
</evidence>
<dbReference type="EnsemblMetazoa" id="LLOJ008336-RA">
    <property type="protein sequence ID" value="LLOJ008336-PA"/>
    <property type="gene ID" value="LLOJ008336"/>
</dbReference>
<reference evidence="4" key="1">
    <citation type="submission" date="2012-05" db="EMBL/GenBank/DDBJ databases">
        <title>Whole Genome Assembly of Lutzomyia longipalpis.</title>
        <authorList>
            <person name="Richards S."/>
            <person name="Qu C."/>
            <person name="Dillon R."/>
            <person name="Worley K."/>
            <person name="Scherer S."/>
            <person name="Batterton M."/>
            <person name="Taylor A."/>
            <person name="Hawes A."/>
            <person name="Hernandez B."/>
            <person name="Kovar C."/>
            <person name="Mandapat C."/>
            <person name="Pham C."/>
            <person name="Qu C."/>
            <person name="Jing C."/>
            <person name="Bess C."/>
            <person name="Bandaranaike D."/>
            <person name="Ngo D."/>
            <person name="Ongeri F."/>
            <person name="Arias F."/>
            <person name="Lara F."/>
            <person name="Weissenberger G."/>
            <person name="Kamau G."/>
            <person name="Han H."/>
            <person name="Shen H."/>
            <person name="Dinh H."/>
            <person name="Khalil I."/>
            <person name="Jones J."/>
            <person name="Shafer J."/>
            <person name="Jayaseelan J."/>
            <person name="Quiroz J."/>
            <person name="Blankenburg K."/>
            <person name="Nguyen L."/>
            <person name="Jackson L."/>
            <person name="Francisco L."/>
            <person name="Tang L.-Y."/>
            <person name="Pu L.-L."/>
            <person name="Perales L."/>
            <person name="Lorensuhewa L."/>
            <person name="Munidasa M."/>
            <person name="Coyle M."/>
            <person name="Taylor M."/>
            <person name="Puazo M."/>
            <person name="Firestine M."/>
            <person name="Scheel M."/>
            <person name="Javaid M."/>
            <person name="Wang M."/>
            <person name="Li M."/>
            <person name="Tabassum N."/>
            <person name="Saada N."/>
            <person name="Osuji N."/>
            <person name="Aqrawi P."/>
            <person name="Fu Q."/>
            <person name="Thornton R."/>
            <person name="Raj R."/>
            <person name="Goodspeed R."/>
            <person name="Mata R."/>
            <person name="Najjar R."/>
            <person name="Gubbala S."/>
            <person name="Lee S."/>
            <person name="Denson S."/>
            <person name="Patil S."/>
            <person name="Macmil S."/>
            <person name="Qi S."/>
            <person name="Matskevitch T."/>
            <person name="Palculict T."/>
            <person name="Mathew T."/>
            <person name="Vee V."/>
            <person name="Velamala V."/>
            <person name="Korchina V."/>
            <person name="Cai W."/>
            <person name="Liu W."/>
            <person name="Dai W."/>
            <person name="Zou X."/>
            <person name="Zhu Y."/>
            <person name="Zhang Y."/>
            <person name="Wu Y.-Q."/>
            <person name="Xin Y."/>
            <person name="Nazarath L."/>
            <person name="Kovar C."/>
            <person name="Han Y."/>
            <person name="Muzny D."/>
            <person name="Gibbs R."/>
        </authorList>
    </citation>
    <scope>NUCLEOTIDE SEQUENCE [LARGE SCALE GENOMIC DNA]</scope>
    <source>
        <strain evidence="4">Jacobina</strain>
    </source>
</reference>
<organism evidence="3 4">
    <name type="scientific">Lutzomyia longipalpis</name>
    <name type="common">Sand fly</name>
    <dbReference type="NCBI Taxonomy" id="7200"/>
    <lineage>
        <taxon>Eukaryota</taxon>
        <taxon>Metazoa</taxon>
        <taxon>Ecdysozoa</taxon>
        <taxon>Arthropoda</taxon>
        <taxon>Hexapoda</taxon>
        <taxon>Insecta</taxon>
        <taxon>Pterygota</taxon>
        <taxon>Neoptera</taxon>
        <taxon>Endopterygota</taxon>
        <taxon>Diptera</taxon>
        <taxon>Nematocera</taxon>
        <taxon>Psychodoidea</taxon>
        <taxon>Psychodidae</taxon>
        <taxon>Lutzomyia</taxon>
        <taxon>Lutzomyia</taxon>
    </lineage>
</organism>
<dbReference type="Proteomes" id="UP000092461">
    <property type="component" value="Unassembled WGS sequence"/>
</dbReference>
<evidence type="ECO:0000259" key="1">
    <source>
        <dbReference type="PROSITE" id="PS52001"/>
    </source>
</evidence>
<dbReference type="RefSeq" id="XP_055681280.1">
    <property type="nucleotide sequence ID" value="XM_055825305.1"/>
</dbReference>
<dbReference type="PROSITE" id="PS52001">
    <property type="entry name" value="AD"/>
    <property type="match status" value="1"/>
</dbReference>
<dbReference type="Pfam" id="PF21166">
    <property type="entry name" value="LSM12_LSM"/>
    <property type="match status" value="1"/>
</dbReference>
<dbReference type="InterPro" id="IPR019181">
    <property type="entry name" value="LSM12_ABD"/>
</dbReference>
<dbReference type="SMART" id="SM00995">
    <property type="entry name" value="AD"/>
    <property type="match status" value="1"/>
</dbReference>
<dbReference type="PANTHER" id="PTHR13542">
    <property type="entry name" value="LSM12 HOMOLOG"/>
    <property type="match status" value="1"/>
</dbReference>
<dbReference type="InterPro" id="IPR048478">
    <property type="entry name" value="LSM12_LSM"/>
</dbReference>
<dbReference type="KEGG" id="lll:129788893"/>
<dbReference type="EMBL" id="AJWK01028172">
    <property type="status" value="NOT_ANNOTATED_CDS"/>
    <property type="molecule type" value="Genomic_DNA"/>
</dbReference>
<proteinExistence type="predicted"/>
<reference evidence="3" key="3">
    <citation type="submission" date="2020-05" db="UniProtKB">
        <authorList>
            <consortium name="EnsemblMetazoa"/>
        </authorList>
    </citation>
    <scope>IDENTIFICATION</scope>
    <source>
        <strain evidence="3">Jacobina</strain>
    </source>
</reference>
<protein>
    <recommendedName>
        <fullName evidence="1">AD domain-containing protein</fullName>
    </recommendedName>
</protein>
<dbReference type="AlphaFoldDB" id="A0A1B0CTY5"/>